<proteinExistence type="predicted"/>
<name>A0AAD4S1H8_9MAGN</name>
<gene>
    <name evidence="1" type="ORF">MKW98_025225</name>
</gene>
<reference evidence="1" key="1">
    <citation type="submission" date="2022-04" db="EMBL/GenBank/DDBJ databases">
        <title>A functionally conserved STORR gene fusion in Papaver species that diverged 16.8 million years ago.</title>
        <authorList>
            <person name="Catania T."/>
        </authorList>
    </citation>
    <scope>NUCLEOTIDE SEQUENCE</scope>
    <source>
        <strain evidence="1">S-188037</strain>
    </source>
</reference>
<sequence length="75" mass="8304">MSRTIPYGSTFVPYTDHSVVPYGTPMVNSYELLFIFVLIQPTMVTAQGFGSTPTSTNPVSFSELLESNLNPWDLV</sequence>
<organism evidence="1 2">
    <name type="scientific">Papaver atlanticum</name>
    <dbReference type="NCBI Taxonomy" id="357466"/>
    <lineage>
        <taxon>Eukaryota</taxon>
        <taxon>Viridiplantae</taxon>
        <taxon>Streptophyta</taxon>
        <taxon>Embryophyta</taxon>
        <taxon>Tracheophyta</taxon>
        <taxon>Spermatophyta</taxon>
        <taxon>Magnoliopsida</taxon>
        <taxon>Ranunculales</taxon>
        <taxon>Papaveraceae</taxon>
        <taxon>Papaveroideae</taxon>
        <taxon>Papaver</taxon>
    </lineage>
</organism>
<dbReference type="EMBL" id="JAJJMB010015535">
    <property type="protein sequence ID" value="KAI3853708.1"/>
    <property type="molecule type" value="Genomic_DNA"/>
</dbReference>
<evidence type="ECO:0000313" key="2">
    <source>
        <dbReference type="Proteomes" id="UP001202328"/>
    </source>
</evidence>
<comment type="caution">
    <text evidence="1">The sequence shown here is derived from an EMBL/GenBank/DDBJ whole genome shotgun (WGS) entry which is preliminary data.</text>
</comment>
<accession>A0AAD4S1H8</accession>
<dbReference type="Proteomes" id="UP001202328">
    <property type="component" value="Unassembled WGS sequence"/>
</dbReference>
<protein>
    <submittedName>
        <fullName evidence="1">Uncharacterized protein</fullName>
    </submittedName>
</protein>
<dbReference type="AlphaFoldDB" id="A0AAD4S1H8"/>
<keyword evidence="2" id="KW-1185">Reference proteome</keyword>
<evidence type="ECO:0000313" key="1">
    <source>
        <dbReference type="EMBL" id="KAI3853708.1"/>
    </source>
</evidence>